<dbReference type="SUPFAM" id="SSF53659">
    <property type="entry name" value="Isocitrate/Isopropylmalate dehydrogenase-like"/>
    <property type="match status" value="1"/>
</dbReference>
<dbReference type="SUPFAM" id="SSF75138">
    <property type="entry name" value="HprK N-terminal domain-like"/>
    <property type="match status" value="1"/>
</dbReference>
<proteinExistence type="predicted"/>
<evidence type="ECO:0000259" key="8">
    <source>
        <dbReference type="Pfam" id="PF07085"/>
    </source>
</evidence>
<dbReference type="InterPro" id="IPR002505">
    <property type="entry name" value="PTA_PTB"/>
</dbReference>
<evidence type="ECO:0000259" key="7">
    <source>
        <dbReference type="Pfam" id="PF01515"/>
    </source>
</evidence>
<dbReference type="AlphaFoldDB" id="A0AAV2YKY2"/>
<dbReference type="Gene3D" id="3.40.50.10750">
    <property type="entry name" value="Isocitrate/Isopropylmalate dehydrogenase-like"/>
    <property type="match status" value="1"/>
</dbReference>
<dbReference type="Proteomes" id="UP001146120">
    <property type="component" value="Unassembled WGS sequence"/>
</dbReference>
<reference evidence="9" key="1">
    <citation type="submission" date="2022-11" db="EMBL/GenBank/DDBJ databases">
        <authorList>
            <person name="Morgan W.R."/>
            <person name="Tartar A."/>
        </authorList>
    </citation>
    <scope>NUCLEOTIDE SEQUENCE</scope>
    <source>
        <strain evidence="9">ARSEF 373</strain>
    </source>
</reference>
<feature type="domain" description="DRTGG" evidence="8">
    <location>
        <begin position="261"/>
        <end position="384"/>
    </location>
</feature>
<evidence type="ECO:0000256" key="4">
    <source>
        <dbReference type="ARBA" id="ARBA00022679"/>
    </source>
</evidence>
<dbReference type="CDD" id="cd03109">
    <property type="entry name" value="DTBS"/>
    <property type="match status" value="1"/>
</dbReference>
<dbReference type="Gene3D" id="3.40.50.10950">
    <property type="match status" value="1"/>
</dbReference>
<name>A0AAV2YKY2_9STRA</name>
<dbReference type="GO" id="GO:0008959">
    <property type="term" value="F:phosphate acetyltransferase activity"/>
    <property type="evidence" value="ECO:0007669"/>
    <property type="project" value="UniProtKB-EC"/>
</dbReference>
<keyword evidence="10" id="KW-1185">Reference proteome</keyword>
<dbReference type="InterPro" id="IPR050500">
    <property type="entry name" value="Phos_Acetyltrans/Butyryltrans"/>
</dbReference>
<comment type="pathway">
    <text evidence="1">Metabolic intermediate biosynthesis; acetyl-CoA biosynthesis; acetyl-CoA from acetate: step 2/2.</text>
</comment>
<evidence type="ECO:0000313" key="9">
    <source>
        <dbReference type="EMBL" id="DAZ93987.1"/>
    </source>
</evidence>
<feature type="domain" description="Phosphate acetyl/butaryl transferase" evidence="7">
    <location>
        <begin position="430"/>
        <end position="750"/>
    </location>
</feature>
<dbReference type="InterPro" id="IPR028979">
    <property type="entry name" value="Ser_kin/Pase_Hpr-like_N_sf"/>
</dbReference>
<accession>A0AAV2YKY2</accession>
<protein>
    <recommendedName>
        <fullName evidence="3">Phosphate acetyltransferase</fullName>
        <ecNumber evidence="2">2.3.1.8</ecNumber>
    </recommendedName>
    <alternativeName>
        <fullName evidence="6">Phosphotransacetylase</fullName>
    </alternativeName>
</protein>
<evidence type="ECO:0000256" key="1">
    <source>
        <dbReference type="ARBA" id="ARBA00004989"/>
    </source>
</evidence>
<dbReference type="NCBIfam" id="NF007233">
    <property type="entry name" value="PRK09653.1"/>
    <property type="match status" value="1"/>
</dbReference>
<dbReference type="Gene3D" id="3.40.1390.20">
    <property type="entry name" value="HprK N-terminal domain-like"/>
    <property type="match status" value="1"/>
</dbReference>
<evidence type="ECO:0000256" key="2">
    <source>
        <dbReference type="ARBA" id="ARBA00012707"/>
    </source>
</evidence>
<evidence type="ECO:0000256" key="5">
    <source>
        <dbReference type="ARBA" id="ARBA00023315"/>
    </source>
</evidence>
<evidence type="ECO:0000256" key="3">
    <source>
        <dbReference type="ARBA" id="ARBA00021528"/>
    </source>
</evidence>
<dbReference type="EMBL" id="DAKRPA010000277">
    <property type="protein sequence ID" value="DAZ93987.1"/>
    <property type="molecule type" value="Genomic_DNA"/>
</dbReference>
<sequence length="769" mass="84317">MWRCNQLRRVVRAQRAASWAHQLPRSLTQAAIDAGRVPVDSLYVTSTEVTKKSSPVLLGLAHILEQKFASVGYFRPIAPSPNSRIVDHHLELMKSELELPQEVKQLYGVTSDHALTSWLEGKEDDLIEEILDAYEKCKAQHDFMIIEGSQITEHETAMSLKINVDLAKALGSPVMLLTDLSRATMHSDAKAVDEILSRTLMGKEQVEAAGLNYFGTIANRVRVNNHEAVRGQLREKFGKHGLPFLGYLPYDDVIASKRLNEVAHKIGAKQLFGAKQIANHVVVSDALVATSHLKDLFAHMKKKKDGLLVIASADRSDVMLGLLASRIPGVLPNVSGIVLTNGDYPQSNTHEILQGVAELDKTGLSIPIFVVNEDSYNTANALSRVSSDILPTSARKIEQCRTLFDQNIEKEMLIGELDEGVVENRSPKQFKHFVLNKARAVQRHIVLTEGEDVRVLQAADEVLRQKIARITILGDPEEIRLHAKTLGLDLSAATIIKPSKSELLEQYVDRFYEKRKHKGISRELAYDTIVDETYFGTMMVEHGDADGMVSGACHTTANTIRPALQLIKTSPERPLVSSVFFMCLEDGVRIYGDCAVNTDPTAQELAQIAVTSAESAEAFGMIPRVALLSYATGDSNKGPIIDKVREATAIAQSVRPDLDIYGPIQYDAAVDESIAKKKLKASSTGARVGGHANVLIFPDLNTGNNTYKAVQQSTQCIAMGPMLQGLRKPVNDLSRGATTKDIVTTVAITAIQADQMIRKREAAAASLSD</sequence>
<dbReference type="InterPro" id="IPR010766">
    <property type="entry name" value="DRTGG"/>
</dbReference>
<dbReference type="InterPro" id="IPR042112">
    <property type="entry name" value="P_AcTrfase_dom2"/>
</dbReference>
<dbReference type="InterPro" id="IPR042113">
    <property type="entry name" value="P_AcTrfase_dom1"/>
</dbReference>
<dbReference type="InterPro" id="IPR004614">
    <property type="entry name" value="P_AcTrfase"/>
</dbReference>
<dbReference type="Pfam" id="PF07085">
    <property type="entry name" value="DRTGG"/>
    <property type="match status" value="1"/>
</dbReference>
<dbReference type="Pfam" id="PF01515">
    <property type="entry name" value="PTA_PTB"/>
    <property type="match status" value="1"/>
</dbReference>
<dbReference type="Gene3D" id="3.40.50.300">
    <property type="entry name" value="P-loop containing nucleotide triphosphate hydrolases"/>
    <property type="match status" value="1"/>
</dbReference>
<keyword evidence="4" id="KW-0808">Transferase</keyword>
<reference evidence="9" key="2">
    <citation type="journal article" date="2023" name="Microbiol Resour">
        <title>Decontamination and Annotation of the Draft Genome Sequence of the Oomycete Lagenidium giganteum ARSEF 373.</title>
        <authorList>
            <person name="Morgan W.R."/>
            <person name="Tartar A."/>
        </authorList>
    </citation>
    <scope>NUCLEOTIDE SEQUENCE</scope>
    <source>
        <strain evidence="9">ARSEF 373</strain>
    </source>
</reference>
<evidence type="ECO:0000256" key="6">
    <source>
        <dbReference type="ARBA" id="ARBA00031108"/>
    </source>
</evidence>
<organism evidence="9 10">
    <name type="scientific">Lagenidium giganteum</name>
    <dbReference type="NCBI Taxonomy" id="4803"/>
    <lineage>
        <taxon>Eukaryota</taxon>
        <taxon>Sar</taxon>
        <taxon>Stramenopiles</taxon>
        <taxon>Oomycota</taxon>
        <taxon>Peronosporomycetes</taxon>
        <taxon>Pythiales</taxon>
        <taxon>Pythiaceae</taxon>
    </lineage>
</organism>
<dbReference type="SUPFAM" id="SSF52540">
    <property type="entry name" value="P-loop containing nucleoside triphosphate hydrolases"/>
    <property type="match status" value="1"/>
</dbReference>
<dbReference type="PANTHER" id="PTHR43356:SF3">
    <property type="entry name" value="PHOSPHATE ACETYLTRANSFERASE"/>
    <property type="match status" value="1"/>
</dbReference>
<dbReference type="NCBIfam" id="NF004167">
    <property type="entry name" value="PRK05632.1"/>
    <property type="match status" value="1"/>
</dbReference>
<evidence type="ECO:0000313" key="10">
    <source>
        <dbReference type="Proteomes" id="UP001146120"/>
    </source>
</evidence>
<gene>
    <name evidence="9" type="ORF">N0F65_005498</name>
</gene>
<dbReference type="Pfam" id="PF13500">
    <property type="entry name" value="AAA_26"/>
    <property type="match status" value="1"/>
</dbReference>
<dbReference type="InterPro" id="IPR027417">
    <property type="entry name" value="P-loop_NTPase"/>
</dbReference>
<dbReference type="PANTHER" id="PTHR43356">
    <property type="entry name" value="PHOSPHATE ACETYLTRANSFERASE"/>
    <property type="match status" value="1"/>
</dbReference>
<keyword evidence="5" id="KW-0012">Acyltransferase</keyword>
<dbReference type="NCBIfam" id="TIGR00651">
    <property type="entry name" value="pta"/>
    <property type="match status" value="1"/>
</dbReference>
<dbReference type="EC" id="2.3.1.8" evidence="2"/>
<comment type="caution">
    <text evidence="9">The sequence shown here is derived from an EMBL/GenBank/DDBJ whole genome shotgun (WGS) entry which is preliminary data.</text>
</comment>